<dbReference type="EMBL" id="CP014168">
    <property type="protein sequence ID" value="AOH82873.1"/>
    <property type="molecule type" value="Genomic_DNA"/>
</dbReference>
<organism evidence="7 8">
    <name type="scientific">Sphingomonas panacis</name>
    <dbReference type="NCBI Taxonomy" id="1560345"/>
    <lineage>
        <taxon>Bacteria</taxon>
        <taxon>Pseudomonadati</taxon>
        <taxon>Pseudomonadota</taxon>
        <taxon>Alphaproteobacteria</taxon>
        <taxon>Sphingomonadales</taxon>
        <taxon>Sphingomonadaceae</taxon>
        <taxon>Sphingomonas</taxon>
    </lineage>
</organism>
<feature type="transmembrane region" description="Helical" evidence="5">
    <location>
        <begin position="336"/>
        <end position="355"/>
    </location>
</feature>
<dbReference type="InterPro" id="IPR005828">
    <property type="entry name" value="MFS_sugar_transport-like"/>
</dbReference>
<feature type="transmembrane region" description="Helical" evidence="5">
    <location>
        <begin position="70"/>
        <end position="94"/>
    </location>
</feature>
<dbReference type="KEGG" id="span:AWL63_01640"/>
<feature type="transmembrane region" description="Helical" evidence="5">
    <location>
        <begin position="272"/>
        <end position="296"/>
    </location>
</feature>
<keyword evidence="2 5" id="KW-0812">Transmembrane</keyword>
<keyword evidence="3 5" id="KW-1133">Transmembrane helix</keyword>
<dbReference type="PANTHER" id="PTHR23508:SF10">
    <property type="entry name" value="CARBOXYLIC ACID TRANSPORTER PROTEIN HOMOLOG"/>
    <property type="match status" value="1"/>
</dbReference>
<keyword evidence="4 5" id="KW-0472">Membrane</keyword>
<evidence type="ECO:0000256" key="5">
    <source>
        <dbReference type="SAM" id="Phobius"/>
    </source>
</evidence>
<dbReference type="OrthoDB" id="9784658at2"/>
<evidence type="ECO:0000256" key="4">
    <source>
        <dbReference type="ARBA" id="ARBA00023136"/>
    </source>
</evidence>
<dbReference type="InterPro" id="IPR005829">
    <property type="entry name" value="Sugar_transporter_CS"/>
</dbReference>
<feature type="transmembrane region" description="Helical" evidence="5">
    <location>
        <begin position="308"/>
        <end position="329"/>
    </location>
</feature>
<feature type="transmembrane region" description="Helical" evidence="5">
    <location>
        <begin position="34"/>
        <end position="58"/>
    </location>
</feature>
<dbReference type="PROSITE" id="PS00217">
    <property type="entry name" value="SUGAR_TRANSPORT_2"/>
    <property type="match status" value="1"/>
</dbReference>
<dbReference type="STRING" id="1560345.AWL63_01640"/>
<dbReference type="PROSITE" id="PS00216">
    <property type="entry name" value="SUGAR_TRANSPORT_1"/>
    <property type="match status" value="1"/>
</dbReference>
<evidence type="ECO:0000256" key="2">
    <source>
        <dbReference type="ARBA" id="ARBA00022692"/>
    </source>
</evidence>
<dbReference type="InterPro" id="IPR020846">
    <property type="entry name" value="MFS_dom"/>
</dbReference>
<feature type="domain" description="Major facilitator superfamily (MFS) profile" evidence="6">
    <location>
        <begin position="36"/>
        <end position="452"/>
    </location>
</feature>
<evidence type="ECO:0000259" key="6">
    <source>
        <dbReference type="PROSITE" id="PS50850"/>
    </source>
</evidence>
<keyword evidence="8" id="KW-1185">Reference proteome</keyword>
<feature type="transmembrane region" description="Helical" evidence="5">
    <location>
        <begin position="190"/>
        <end position="209"/>
    </location>
</feature>
<dbReference type="PROSITE" id="PS50850">
    <property type="entry name" value="MFS"/>
    <property type="match status" value="1"/>
</dbReference>
<dbReference type="SUPFAM" id="SSF103473">
    <property type="entry name" value="MFS general substrate transporter"/>
    <property type="match status" value="1"/>
</dbReference>
<feature type="transmembrane region" description="Helical" evidence="5">
    <location>
        <begin position="101"/>
        <end position="121"/>
    </location>
</feature>
<dbReference type="CDD" id="cd17316">
    <property type="entry name" value="MFS_SV2_like"/>
    <property type="match status" value="1"/>
</dbReference>
<name>A0A1B3Z615_9SPHN</name>
<feature type="transmembrane region" description="Helical" evidence="5">
    <location>
        <begin position="396"/>
        <end position="420"/>
    </location>
</feature>
<proteinExistence type="predicted"/>
<protein>
    <recommendedName>
        <fullName evidence="6">Major facilitator superfamily (MFS) profile domain-containing protein</fullName>
    </recommendedName>
</protein>
<evidence type="ECO:0000313" key="7">
    <source>
        <dbReference type="EMBL" id="AOH82873.1"/>
    </source>
</evidence>
<feature type="transmembrane region" description="Helical" evidence="5">
    <location>
        <begin position="426"/>
        <end position="447"/>
    </location>
</feature>
<dbReference type="GO" id="GO:0005886">
    <property type="term" value="C:plasma membrane"/>
    <property type="evidence" value="ECO:0007669"/>
    <property type="project" value="TreeGrafter"/>
</dbReference>
<dbReference type="Gene3D" id="1.20.1250.20">
    <property type="entry name" value="MFS general substrate transporter like domains"/>
    <property type="match status" value="1"/>
</dbReference>
<dbReference type="RefSeq" id="WP_069203457.1">
    <property type="nucleotide sequence ID" value="NZ_CP014168.1"/>
</dbReference>
<evidence type="ECO:0000313" key="8">
    <source>
        <dbReference type="Proteomes" id="UP000094256"/>
    </source>
</evidence>
<reference evidence="7 8" key="1">
    <citation type="submission" date="2016-01" db="EMBL/GenBank/DDBJ databases">
        <title>Complete genome and mega plasmid sequence of Sphingomonas panacis DCY99 elicits systemic resistance in rice to Xanthomonas oryzae.</title>
        <authorList>
            <person name="Kim Y.J."/>
            <person name="Yang D.C."/>
            <person name="Sing P."/>
        </authorList>
    </citation>
    <scope>NUCLEOTIDE SEQUENCE [LARGE SCALE GENOMIC DNA]</scope>
    <source>
        <strain evidence="7 8">DCY99</strain>
    </source>
</reference>
<comment type="subcellular location">
    <subcellularLocation>
        <location evidence="1">Membrane</location>
        <topology evidence="1">Multi-pass membrane protein</topology>
    </subcellularLocation>
</comment>
<dbReference type="Pfam" id="PF00083">
    <property type="entry name" value="Sugar_tr"/>
    <property type="match status" value="1"/>
</dbReference>
<dbReference type="GO" id="GO:0046943">
    <property type="term" value="F:carboxylic acid transmembrane transporter activity"/>
    <property type="evidence" value="ECO:0007669"/>
    <property type="project" value="TreeGrafter"/>
</dbReference>
<evidence type="ECO:0000256" key="3">
    <source>
        <dbReference type="ARBA" id="ARBA00022989"/>
    </source>
</evidence>
<feature type="transmembrane region" description="Helical" evidence="5">
    <location>
        <begin position="127"/>
        <end position="148"/>
    </location>
</feature>
<dbReference type="InterPro" id="IPR036259">
    <property type="entry name" value="MFS_trans_sf"/>
</dbReference>
<feature type="transmembrane region" description="Helical" evidence="5">
    <location>
        <begin position="361"/>
        <end position="384"/>
    </location>
</feature>
<sequence length="459" mass="48662">MSGMVIEPALGRISAVEAAVGGVLDDLRTVRARFVAPLLLGFIMLFDSWDSVAIAYVMPSLVAEWHLTPVAMGSLMSAGYAGQFVGAILLGILAERFGRMPVFLVSMAIMCLLAIGCALSPDYHTLFVLRFLQGIMIGGALPVSITYINELAPTRIRGRYFATFQFICMSGYAAASLSSTYVIPHLGWRWLFGLGATPLVLLPLVVLLLPESPRWLARIGRIADANRALVKLGGAPVTVAAAGEKAAILPPLKVAPTRMTSLFGGEYRNRTLIIIGLWFFTAFANFGLTTWVPSIYVTVFHIPVAEALRYSATASTLFLFVAPTIAVVIDHVGRRPLALGGTLVASIALLGLAIYPPDARLLLVGMVITGQVAISIGSVVVWPYTAENYPTRLRALGLGAASSTARGASMLTPLAVGGILGSGGSVSIVFAVFGCCALAAFTLWLTATRETARKSLDDL</sequence>
<accession>A0A1B3Z615</accession>
<feature type="transmembrane region" description="Helical" evidence="5">
    <location>
        <begin position="160"/>
        <end position="184"/>
    </location>
</feature>
<dbReference type="Proteomes" id="UP000094256">
    <property type="component" value="Chromosome"/>
</dbReference>
<gene>
    <name evidence="7" type="ORF">AWL63_01640</name>
</gene>
<dbReference type="PANTHER" id="PTHR23508">
    <property type="entry name" value="CARBOXYLIC ACID TRANSPORTER PROTEIN HOMOLOG"/>
    <property type="match status" value="1"/>
</dbReference>
<evidence type="ECO:0000256" key="1">
    <source>
        <dbReference type="ARBA" id="ARBA00004141"/>
    </source>
</evidence>
<dbReference type="AlphaFoldDB" id="A0A1B3Z615"/>